<evidence type="ECO:0000259" key="3">
    <source>
        <dbReference type="Pfam" id="PF09972"/>
    </source>
</evidence>
<feature type="transmembrane region" description="Helical" evidence="2">
    <location>
        <begin position="472"/>
        <end position="491"/>
    </location>
</feature>
<keyword evidence="6" id="KW-1185">Reference proteome</keyword>
<keyword evidence="2" id="KW-0812">Transmembrane</keyword>
<keyword evidence="2" id="KW-0472">Membrane</keyword>
<reference evidence="6" key="1">
    <citation type="submission" date="2015-03" db="EMBL/GenBank/DDBJ databases">
        <authorList>
            <person name="Nijsse Bart"/>
        </authorList>
    </citation>
    <scope>NUCLEOTIDE SEQUENCE [LARGE SCALE GENOMIC DNA]</scope>
</reference>
<evidence type="ECO:0000313" key="5">
    <source>
        <dbReference type="EMBL" id="CQR74108.1"/>
    </source>
</evidence>
<evidence type="ECO:0000256" key="2">
    <source>
        <dbReference type="SAM" id="Phobius"/>
    </source>
</evidence>
<organism evidence="5 6">
    <name type="scientific">Sporomusa ovata</name>
    <dbReference type="NCBI Taxonomy" id="2378"/>
    <lineage>
        <taxon>Bacteria</taxon>
        <taxon>Bacillati</taxon>
        <taxon>Bacillota</taxon>
        <taxon>Negativicutes</taxon>
        <taxon>Selenomonadales</taxon>
        <taxon>Sporomusaceae</taxon>
        <taxon>Sporomusa</taxon>
    </lineage>
</organism>
<accession>A0A0U1L364</accession>
<protein>
    <recommendedName>
        <fullName evidence="7">DUF2207 domain-containing protein</fullName>
    </recommendedName>
</protein>
<dbReference type="InterPro" id="IPR018702">
    <property type="entry name" value="DUF2207"/>
</dbReference>
<feature type="domain" description="DUF2207" evidence="3">
    <location>
        <begin position="36"/>
        <end position="222"/>
    </location>
</feature>
<dbReference type="Pfam" id="PF09972">
    <property type="entry name" value="DUF2207"/>
    <property type="match status" value="1"/>
</dbReference>
<feature type="transmembrane region" description="Helical" evidence="2">
    <location>
        <begin position="448"/>
        <end position="466"/>
    </location>
</feature>
<feature type="compositionally biased region" description="Gly residues" evidence="1">
    <location>
        <begin position="608"/>
        <end position="630"/>
    </location>
</feature>
<gene>
    <name evidence="5" type="ORF">SpAn4DRAFT_0570</name>
</gene>
<dbReference type="Proteomes" id="UP000049855">
    <property type="component" value="Unassembled WGS sequence"/>
</dbReference>
<feature type="region of interest" description="Disordered" evidence="1">
    <location>
        <begin position="601"/>
        <end position="630"/>
    </location>
</feature>
<evidence type="ECO:0000256" key="1">
    <source>
        <dbReference type="SAM" id="MobiDB-lite"/>
    </source>
</evidence>
<proteinExistence type="predicted"/>
<dbReference type="AlphaFoldDB" id="A0A0U1L364"/>
<dbReference type="EMBL" id="CTRP01000014">
    <property type="protein sequence ID" value="CQR74108.1"/>
    <property type="molecule type" value="Genomic_DNA"/>
</dbReference>
<feature type="transmembrane region" description="Helical" evidence="2">
    <location>
        <begin position="266"/>
        <end position="284"/>
    </location>
</feature>
<keyword evidence="2" id="KW-1133">Transmembrane helix</keyword>
<evidence type="ECO:0000259" key="4">
    <source>
        <dbReference type="Pfam" id="PF20990"/>
    </source>
</evidence>
<name>A0A0U1L364_9FIRM</name>
<dbReference type="InterPro" id="IPR048389">
    <property type="entry name" value="YciQ-like_C"/>
</dbReference>
<evidence type="ECO:0000313" key="6">
    <source>
        <dbReference type="Proteomes" id="UP000049855"/>
    </source>
</evidence>
<sequence length="630" mass="70256">MNKKGVFLRHKIGWLCLILWLLLFLPDTALARSLSMEQVVVEAEVLPDASLRVTERIAIDFSGKWNGFHIKIPQSGTPVREVKVAENGRPYTFNPGTQYGPPGTFLIKDEGYQITIDWSIAAQDEVRTFDVSYRIINAVVIHNDVAELYRKFIGSANPQRIREVKVKLKLPAGAERLTQGKDIKIWGHGPLQGEVAFSGFDSITWQAAKLPPYTFVEGRVVMPTALFPGAPSAAYTNRAALAGILAEEEAWAQAANRERWLARAEIAGAVLLIVCACGVVLLLWRKYGRPYPAKFDGTYYRELPAPYSPAELSVLWNYSKVQGHDLTATILDLARRKFLRIEEEHVNESKLLGNRKVKTYRLIFLDAPQPAALRNPAEAELRAHEQDLLDYLRHTIACGREYLFLADIEVFAKSHSRDFYGFWRSWVAGINEQMEQADFFDHSGNMPLATVLGGLLLFTLGAIVLFNSTMTILGVSLLIAAAIIALIPRSFKRRSPSGQEDFVRWQAFKRFLLHFSQMQRHEIPSLIIWEHYLVYAVTLGVAREVMKQLELVFPNLQDGDYRFGYGWYSYGAHIGFDTLHGSFSDIENVVERSIKTAEKAISKSSSDSGGGGGFSSGGGGGGGGSSYGGR</sequence>
<evidence type="ECO:0008006" key="7">
    <source>
        <dbReference type="Google" id="ProtNLM"/>
    </source>
</evidence>
<dbReference type="Pfam" id="PF20990">
    <property type="entry name" value="DUF2207_C"/>
    <property type="match status" value="1"/>
</dbReference>
<feature type="domain" description="Predicted membrane protein YciQ-like C-terminal" evidence="4">
    <location>
        <begin position="298"/>
        <end position="549"/>
    </location>
</feature>